<dbReference type="Pfam" id="PF01933">
    <property type="entry name" value="CofD"/>
    <property type="match status" value="1"/>
</dbReference>
<dbReference type="GO" id="GO:0043743">
    <property type="term" value="F:LPPG:FO 2-phospho-L-lactate transferase activity"/>
    <property type="evidence" value="ECO:0007669"/>
    <property type="project" value="InterPro"/>
</dbReference>
<dbReference type="Gene3D" id="3.40.50.10680">
    <property type="entry name" value="CofD-like domains"/>
    <property type="match status" value="1"/>
</dbReference>
<dbReference type="AlphaFoldDB" id="A0A1G2ASU7"/>
<name>A0A1G2ASU7_9BACT</name>
<evidence type="ECO:0000256" key="1">
    <source>
        <dbReference type="ARBA" id="ARBA00022490"/>
    </source>
</evidence>
<dbReference type="InterPro" id="IPR038136">
    <property type="entry name" value="CofD-like_dom_sf"/>
</dbReference>
<dbReference type="NCBIfam" id="TIGR01826">
    <property type="entry name" value="CofD_related"/>
    <property type="match status" value="1"/>
</dbReference>
<accession>A0A1G2ASU7</accession>
<dbReference type="SUPFAM" id="SSF142338">
    <property type="entry name" value="CofD-like"/>
    <property type="match status" value="1"/>
</dbReference>
<dbReference type="CDD" id="cd07187">
    <property type="entry name" value="YvcK_like"/>
    <property type="match status" value="1"/>
</dbReference>
<proteinExistence type="predicted"/>
<dbReference type="STRING" id="1798540.A3B74_01730"/>
<reference evidence="2 3" key="1">
    <citation type="journal article" date="2016" name="Nat. Commun.">
        <title>Thousands of microbial genomes shed light on interconnected biogeochemical processes in an aquifer system.</title>
        <authorList>
            <person name="Anantharaman K."/>
            <person name="Brown C.T."/>
            <person name="Hug L.A."/>
            <person name="Sharon I."/>
            <person name="Castelle C.J."/>
            <person name="Probst A.J."/>
            <person name="Thomas B.C."/>
            <person name="Singh A."/>
            <person name="Wilkins M.J."/>
            <person name="Karaoz U."/>
            <person name="Brodie E.L."/>
            <person name="Williams K.H."/>
            <person name="Hubbard S.S."/>
            <person name="Banfield J.F."/>
        </authorList>
    </citation>
    <scope>NUCLEOTIDE SEQUENCE [LARGE SCALE GENOMIC DNA]</scope>
</reference>
<dbReference type="PANTHER" id="PTHR30135">
    <property type="entry name" value="UNCHARACTERIZED PROTEIN YVCK-RELATED"/>
    <property type="match status" value="1"/>
</dbReference>
<dbReference type="Proteomes" id="UP000177165">
    <property type="component" value="Unassembled WGS sequence"/>
</dbReference>
<dbReference type="InterPro" id="IPR010119">
    <property type="entry name" value="Gluconeogen_factor"/>
</dbReference>
<dbReference type="PANTHER" id="PTHR30135:SF3">
    <property type="entry name" value="GLUCONEOGENESIS FACTOR-RELATED"/>
    <property type="match status" value="1"/>
</dbReference>
<evidence type="ECO:0000313" key="3">
    <source>
        <dbReference type="Proteomes" id="UP000177165"/>
    </source>
</evidence>
<sequence>MKISNKGLSKKQNIVVIGGGNGSAISLLALKPLKGMCTIASINTTADSGGSSGILRELLHTIPTGDIMRAVLALSQYDFQTLRAIFYETRFENLGKLNRHNIGNLFIALGAQFSGNVIESIRALEQALKCVGHVYPATLDNVQLCAELSNGQIVKGEAAIDVPTYERSLRIQRVWLEPQGRAYPESAKFLRNADIIILGPGHLYTSIIPTLLPSGIKEAIAASKAELIFTPPHFYTLENETGPETLSELVTELEMYLPRALDRIIYDDYVPRTEAEQNIYRIKRWKPFLKDSEKLPQQKLMRVSLHKPGSGMLSEKLAEAFRSILQKRYVPQISGIEKVKIRTNFHNRR</sequence>
<comment type="caution">
    <text evidence="2">The sequence shown here is derived from an EMBL/GenBank/DDBJ whole genome shotgun (WGS) entry which is preliminary data.</text>
</comment>
<dbReference type="InterPro" id="IPR002882">
    <property type="entry name" value="CofD"/>
</dbReference>
<gene>
    <name evidence="2" type="ORF">A3B74_01730</name>
</gene>
<dbReference type="EMBL" id="MHKB01000007">
    <property type="protein sequence ID" value="OGY79745.1"/>
    <property type="molecule type" value="Genomic_DNA"/>
</dbReference>
<protein>
    <recommendedName>
        <fullName evidence="4">Gluconeogenesis factor</fullName>
    </recommendedName>
</protein>
<evidence type="ECO:0008006" key="4">
    <source>
        <dbReference type="Google" id="ProtNLM"/>
    </source>
</evidence>
<organism evidence="2 3">
    <name type="scientific">Candidatus Kerfeldbacteria bacterium RIFCSPHIGHO2_02_FULL_42_14</name>
    <dbReference type="NCBI Taxonomy" id="1798540"/>
    <lineage>
        <taxon>Bacteria</taxon>
        <taxon>Candidatus Kerfeldiibacteriota</taxon>
    </lineage>
</organism>
<keyword evidence="1" id="KW-0963">Cytoplasm</keyword>
<evidence type="ECO:0000313" key="2">
    <source>
        <dbReference type="EMBL" id="OGY79745.1"/>
    </source>
</evidence>